<accession>A0ABW4WZ99</accession>
<dbReference type="PANTHER" id="PTHR12147:SF26">
    <property type="entry name" value="PEPTIDASE M28 DOMAIN-CONTAINING PROTEIN"/>
    <property type="match status" value="1"/>
</dbReference>
<dbReference type="Gene3D" id="3.40.630.10">
    <property type="entry name" value="Zn peptidases"/>
    <property type="match status" value="2"/>
</dbReference>
<feature type="domain" description="Peptidase M28" evidence="1">
    <location>
        <begin position="268"/>
        <end position="471"/>
    </location>
</feature>
<gene>
    <name evidence="2" type="ORF">ACFSKU_14070</name>
</gene>
<dbReference type="PANTHER" id="PTHR12147">
    <property type="entry name" value="METALLOPEPTIDASE M28 FAMILY MEMBER"/>
    <property type="match status" value="1"/>
</dbReference>
<dbReference type="InterPro" id="IPR007484">
    <property type="entry name" value="Peptidase_M28"/>
</dbReference>
<dbReference type="SUPFAM" id="SSF52025">
    <property type="entry name" value="PA domain"/>
    <property type="match status" value="1"/>
</dbReference>
<evidence type="ECO:0000313" key="3">
    <source>
        <dbReference type="Proteomes" id="UP001597369"/>
    </source>
</evidence>
<keyword evidence="3" id="KW-1185">Reference proteome</keyword>
<dbReference type="SUPFAM" id="SSF53187">
    <property type="entry name" value="Zn-dependent exopeptidases"/>
    <property type="match status" value="1"/>
</dbReference>
<comment type="caution">
    <text evidence="2">The sequence shown here is derived from an EMBL/GenBank/DDBJ whole genome shotgun (WGS) entry which is preliminary data.</text>
</comment>
<evidence type="ECO:0000259" key="1">
    <source>
        <dbReference type="Pfam" id="PF04389"/>
    </source>
</evidence>
<dbReference type="Pfam" id="PF04389">
    <property type="entry name" value="Peptidase_M28"/>
    <property type="match status" value="1"/>
</dbReference>
<dbReference type="InterPro" id="IPR045175">
    <property type="entry name" value="M28_fam"/>
</dbReference>
<sequence length="512" mass="55203">MKKVKPKDIKGHIEYLADDRLLGRMPGTEGYKMAADYVIDKFKSMGIEPAGENGSYLQDVTIRKAVTGNDATFISRDSLGNKSELIHGKDFVIFPNAVEKQTTLEAPLVFAGFGISAPEIGYDDYAGIDATGKVVVVMRGAPDSFTSTVAASSMDIGNILQTAANHGAVGVVMAFTNPTAGVPNISRGVNSVLGPDGGIAVSRYYVSDDVKLFSFISGETLTNFLAKAGLDFNTSLTSLKNATPVSAPLNTTIRASYSSSHEDINSYNVIGKITGSDPLLKNEFVIHSAHLDHVGIGAPVNGDSIYNGAHDNASGVASLLEIARIYSRIDAKPKRTVLIAMVTGEEMGLLGSSYFAKYPTVPKQNIVANINTDMPTIIAPLLSVVALGAEHSTLDKPVANAASYLGLDVEEDPEPEQNRFVRSDQYSFVSQGIPALHIKYGNKTPDGKNNLNEQVQVWREKYYHKPQDSIDGTFDFDAGKTYVQLNFLIGYQVAQNPERPSWNPGDFFETAR</sequence>
<dbReference type="Gene3D" id="3.50.30.30">
    <property type="match status" value="1"/>
</dbReference>
<evidence type="ECO:0000313" key="2">
    <source>
        <dbReference type="EMBL" id="MFD2068018.1"/>
    </source>
</evidence>
<proteinExistence type="predicted"/>
<organism evidence="2 3">
    <name type="scientific">Pontibacter silvestris</name>
    <dbReference type="NCBI Taxonomy" id="2305183"/>
    <lineage>
        <taxon>Bacteria</taxon>
        <taxon>Pseudomonadati</taxon>
        <taxon>Bacteroidota</taxon>
        <taxon>Cytophagia</taxon>
        <taxon>Cytophagales</taxon>
        <taxon>Hymenobacteraceae</taxon>
        <taxon>Pontibacter</taxon>
    </lineage>
</organism>
<reference evidence="3" key="1">
    <citation type="journal article" date="2019" name="Int. J. Syst. Evol. Microbiol.">
        <title>The Global Catalogue of Microorganisms (GCM) 10K type strain sequencing project: providing services to taxonomists for standard genome sequencing and annotation.</title>
        <authorList>
            <consortium name="The Broad Institute Genomics Platform"/>
            <consortium name="The Broad Institute Genome Sequencing Center for Infectious Disease"/>
            <person name="Wu L."/>
            <person name="Ma J."/>
        </authorList>
    </citation>
    <scope>NUCLEOTIDE SEQUENCE [LARGE SCALE GENOMIC DNA]</scope>
    <source>
        <strain evidence="3">JCM 16545</strain>
    </source>
</reference>
<protein>
    <submittedName>
        <fullName evidence="2">M28 family peptidase</fullName>
    </submittedName>
</protein>
<dbReference type="Proteomes" id="UP001597369">
    <property type="component" value="Unassembled WGS sequence"/>
</dbReference>
<dbReference type="EMBL" id="JBHUHV010000039">
    <property type="protein sequence ID" value="MFD2068018.1"/>
    <property type="molecule type" value="Genomic_DNA"/>
</dbReference>
<dbReference type="InterPro" id="IPR046450">
    <property type="entry name" value="PA_dom_sf"/>
</dbReference>
<name>A0ABW4WZ99_9BACT</name>